<dbReference type="AlphaFoldDB" id="A0A815TJN5"/>
<keyword evidence="1" id="KW-1133">Transmembrane helix</keyword>
<evidence type="ECO:0000313" key="4">
    <source>
        <dbReference type="Proteomes" id="UP000663889"/>
    </source>
</evidence>
<accession>A0A815TJN5</accession>
<dbReference type="EMBL" id="CAJOBE010010167">
    <property type="protein sequence ID" value="CAF4101740.1"/>
    <property type="molecule type" value="Genomic_DNA"/>
</dbReference>
<keyword evidence="1" id="KW-0812">Transmembrane</keyword>
<evidence type="ECO:0000313" key="3">
    <source>
        <dbReference type="EMBL" id="CAF4101740.1"/>
    </source>
</evidence>
<comment type="caution">
    <text evidence="2">The sequence shown here is derived from an EMBL/GenBank/DDBJ whole genome shotgun (WGS) entry which is preliminary data.</text>
</comment>
<sequence length="576" mass="66093">MWNMQTNADINQSYFDLSLDYLTSDSMLEYLSGSQSTTPINEEFLSFICSIGARALFTMTDKSPSVAVSFRNTPKFFPFNDKTERLLRGLLTYLNQCIRNGSLSDDQRRVFIWVGNMLNIVSFIPYFVQTGYPTTILQWLSIEPKDTALDMRCCSELLNLLWNLVRHESAVQVLNQNQAIPILKTWKDRYLANVSSTIDEDGDDILIIYYMIYALLLDPVVFKQEDFTSIHLALDQMLNQTIQAFEKFVFQSNSSSWYLSEFLTVLTNSKSCRREVIHADKRQKRMIPVYQGRQYVADDWFEIRAGSATWVRFGDRKSDDEVIETLIKLINASEKAKKQPNKISMHQKPDVEQNLTAPTVALTSPIVEVQSMAPLLPPNISLPTIISRKSIDQWTDEEVQQWLQLSPSTLHFSSGHALLAYANLVTHENAQHDEYERNLRSRGLSREQFANLISSLIHLRSSHNVSSSSTTPPEQWTRDEVKCWFEQNGLSAYLMRVLGFGGGIELITYARTLISSQMRIDDEYDRLRAEIKTFYNGQDLLQLSEYTRLVSVLKQLVEKSKQMAQPSDDNGSCNIS</sequence>
<dbReference type="Proteomes" id="UP000663874">
    <property type="component" value="Unassembled WGS sequence"/>
</dbReference>
<feature type="transmembrane region" description="Helical" evidence="1">
    <location>
        <begin position="110"/>
        <end position="128"/>
    </location>
</feature>
<dbReference type="PANTHER" id="PTHR46270:SF2">
    <property type="entry name" value="TIR DOMAIN-CONTAINING PROTEIN"/>
    <property type="match status" value="1"/>
</dbReference>
<organism evidence="2 4">
    <name type="scientific">Rotaria sordida</name>
    <dbReference type="NCBI Taxonomy" id="392033"/>
    <lineage>
        <taxon>Eukaryota</taxon>
        <taxon>Metazoa</taxon>
        <taxon>Spiralia</taxon>
        <taxon>Gnathifera</taxon>
        <taxon>Rotifera</taxon>
        <taxon>Eurotatoria</taxon>
        <taxon>Bdelloidea</taxon>
        <taxon>Philodinida</taxon>
        <taxon>Philodinidae</taxon>
        <taxon>Rotaria</taxon>
    </lineage>
</organism>
<dbReference type="PANTHER" id="PTHR46270">
    <property type="entry name" value="ARMADILLO-TYPE FOLD-RELATED"/>
    <property type="match status" value="1"/>
</dbReference>
<proteinExistence type="predicted"/>
<name>A0A815TJN5_9BILA</name>
<protein>
    <submittedName>
        <fullName evidence="2">Uncharacterized protein</fullName>
    </submittedName>
</protein>
<reference evidence="2" key="1">
    <citation type="submission" date="2021-02" db="EMBL/GenBank/DDBJ databases">
        <authorList>
            <person name="Nowell W R."/>
        </authorList>
    </citation>
    <scope>NUCLEOTIDE SEQUENCE</scope>
</reference>
<dbReference type="EMBL" id="CAJNOU010006545">
    <property type="protein sequence ID" value="CAF1507363.1"/>
    <property type="molecule type" value="Genomic_DNA"/>
</dbReference>
<dbReference type="Proteomes" id="UP000663889">
    <property type="component" value="Unassembled WGS sequence"/>
</dbReference>
<evidence type="ECO:0000256" key="1">
    <source>
        <dbReference type="SAM" id="Phobius"/>
    </source>
</evidence>
<evidence type="ECO:0000313" key="2">
    <source>
        <dbReference type="EMBL" id="CAF1507363.1"/>
    </source>
</evidence>
<gene>
    <name evidence="3" type="ORF">FNK824_LOCUS31428</name>
    <name evidence="2" type="ORF">SEV965_LOCUS36383</name>
</gene>
<keyword evidence="1" id="KW-0472">Membrane</keyword>